<dbReference type="AlphaFoldDB" id="A0A7J8P1L9"/>
<reference evidence="1 2" key="1">
    <citation type="journal article" date="2019" name="Genome Biol. Evol.">
        <title>Insights into the evolution of the New World diploid cottons (Gossypium, subgenus Houzingenia) based on genome sequencing.</title>
        <authorList>
            <person name="Grover C.E."/>
            <person name="Arick M.A. 2nd"/>
            <person name="Thrash A."/>
            <person name="Conover J.L."/>
            <person name="Sanders W.S."/>
            <person name="Peterson D.G."/>
            <person name="Frelichowski J.E."/>
            <person name="Scheffler J.A."/>
            <person name="Scheffler B.E."/>
            <person name="Wendel J.F."/>
        </authorList>
    </citation>
    <scope>NUCLEOTIDE SEQUENCE [LARGE SCALE GENOMIC DNA]</scope>
    <source>
        <strain evidence="1">8</strain>
        <tissue evidence="1">Leaf</tissue>
    </source>
</reference>
<organism evidence="1 2">
    <name type="scientific">Gossypium raimondii</name>
    <name type="common">Peruvian cotton</name>
    <name type="synonym">Gossypium klotzschianum subsp. raimondii</name>
    <dbReference type="NCBI Taxonomy" id="29730"/>
    <lineage>
        <taxon>Eukaryota</taxon>
        <taxon>Viridiplantae</taxon>
        <taxon>Streptophyta</taxon>
        <taxon>Embryophyta</taxon>
        <taxon>Tracheophyta</taxon>
        <taxon>Spermatophyta</taxon>
        <taxon>Magnoliopsida</taxon>
        <taxon>eudicotyledons</taxon>
        <taxon>Gunneridae</taxon>
        <taxon>Pentapetalae</taxon>
        <taxon>rosids</taxon>
        <taxon>malvids</taxon>
        <taxon>Malvales</taxon>
        <taxon>Malvaceae</taxon>
        <taxon>Malvoideae</taxon>
        <taxon>Gossypium</taxon>
    </lineage>
</organism>
<evidence type="ECO:0000313" key="1">
    <source>
        <dbReference type="EMBL" id="MBA0583131.1"/>
    </source>
</evidence>
<protein>
    <submittedName>
        <fullName evidence="1">Uncharacterized protein</fullName>
    </submittedName>
</protein>
<gene>
    <name evidence="1" type="ORF">Gorai_014002</name>
</gene>
<evidence type="ECO:0000313" key="2">
    <source>
        <dbReference type="Proteomes" id="UP000593578"/>
    </source>
</evidence>
<name>A0A7J8P1L9_GOSRA</name>
<dbReference type="EMBL" id="JABEZZ010000004">
    <property type="protein sequence ID" value="MBA0583131.1"/>
    <property type="molecule type" value="Genomic_DNA"/>
</dbReference>
<dbReference type="Proteomes" id="UP000593578">
    <property type="component" value="Unassembled WGS sequence"/>
</dbReference>
<accession>A0A7J8P1L9</accession>
<sequence>MKEKISRKSFLSVLKNIRGKQKNVKAGIVQVFQAPILPVKKKNYFF</sequence>
<proteinExistence type="predicted"/>
<comment type="caution">
    <text evidence="1">The sequence shown here is derived from an EMBL/GenBank/DDBJ whole genome shotgun (WGS) entry which is preliminary data.</text>
</comment>